<protein>
    <recommendedName>
        <fullName evidence="4">Secreted protein</fullName>
    </recommendedName>
</protein>
<sequence>MMRAAKRLSVAAIPAIAVVQVEAAVLSGTEDLTVEKRKRNGCQEHGSREHFSVEFQAVPSLLLEGDRK</sequence>
<reference evidence="2 3" key="1">
    <citation type="submission" date="2017-11" db="EMBL/GenBank/DDBJ databases">
        <authorList>
            <person name="Han C.G."/>
        </authorList>
    </citation>
    <scope>NUCLEOTIDE SEQUENCE [LARGE SCALE GENOMIC DNA]</scope>
    <source>
        <strain evidence="2 3">HCNT1</strain>
    </source>
</reference>
<evidence type="ECO:0008006" key="4">
    <source>
        <dbReference type="Google" id="ProtNLM"/>
    </source>
</evidence>
<keyword evidence="1" id="KW-0732">Signal</keyword>
<dbReference type="RefSeq" id="WP_100770682.1">
    <property type="nucleotide sequence ID" value="NZ_PIQN01000005.1"/>
</dbReference>
<dbReference type="STRING" id="1041146.GCA_000427985_00987"/>
<comment type="caution">
    <text evidence="2">The sequence shown here is derived from an EMBL/GenBank/DDBJ whole genome shotgun (WGS) entry which is preliminary data.</text>
</comment>
<accession>A0A2N0DCZ3</accession>
<evidence type="ECO:0000256" key="1">
    <source>
        <dbReference type="SAM" id="SignalP"/>
    </source>
</evidence>
<proteinExistence type="predicted"/>
<reference evidence="2 3" key="2">
    <citation type="submission" date="2017-12" db="EMBL/GenBank/DDBJ databases">
        <title>Genome sequence of Rhizobium sullae HCNT1 isolated from Sulla coronaria nodules and featuring peculiar denitrification phenotypes.</title>
        <authorList>
            <person name="De Diego-Diaz B."/>
            <person name="Treu L."/>
            <person name="Campanaro S."/>
            <person name="Da Silva Duarte V."/>
            <person name="Basaglia M."/>
            <person name="Favaro L."/>
            <person name="Casella S."/>
            <person name="Squartini A."/>
        </authorList>
    </citation>
    <scope>NUCLEOTIDE SEQUENCE [LARGE SCALE GENOMIC DNA]</scope>
    <source>
        <strain evidence="2 3">HCNT1</strain>
    </source>
</reference>
<dbReference type="Proteomes" id="UP000232164">
    <property type="component" value="Unassembled WGS sequence"/>
</dbReference>
<evidence type="ECO:0000313" key="2">
    <source>
        <dbReference type="EMBL" id="PKA43970.1"/>
    </source>
</evidence>
<gene>
    <name evidence="2" type="ORF">CWR43_06560</name>
</gene>
<dbReference type="AlphaFoldDB" id="A0A2N0DCZ3"/>
<name>A0A2N0DCZ3_RHISU</name>
<feature type="chain" id="PRO_5014922711" description="Secreted protein" evidence="1">
    <location>
        <begin position="24"/>
        <end position="68"/>
    </location>
</feature>
<dbReference type="EMBL" id="PIQN01000005">
    <property type="protein sequence ID" value="PKA43970.1"/>
    <property type="molecule type" value="Genomic_DNA"/>
</dbReference>
<organism evidence="2 3">
    <name type="scientific">Rhizobium sullae</name>
    <name type="common">Rhizobium hedysari</name>
    <dbReference type="NCBI Taxonomy" id="50338"/>
    <lineage>
        <taxon>Bacteria</taxon>
        <taxon>Pseudomonadati</taxon>
        <taxon>Pseudomonadota</taxon>
        <taxon>Alphaproteobacteria</taxon>
        <taxon>Hyphomicrobiales</taxon>
        <taxon>Rhizobiaceae</taxon>
        <taxon>Rhizobium/Agrobacterium group</taxon>
        <taxon>Rhizobium</taxon>
    </lineage>
</organism>
<feature type="signal peptide" evidence="1">
    <location>
        <begin position="1"/>
        <end position="23"/>
    </location>
</feature>
<evidence type="ECO:0000313" key="3">
    <source>
        <dbReference type="Proteomes" id="UP000232164"/>
    </source>
</evidence>